<organism evidence="1">
    <name type="scientific">marine sediment metagenome</name>
    <dbReference type="NCBI Taxonomy" id="412755"/>
    <lineage>
        <taxon>unclassified sequences</taxon>
        <taxon>metagenomes</taxon>
        <taxon>ecological metagenomes</taxon>
    </lineage>
</organism>
<sequence length="239" mass="25995">MTIGGTTNLFPRRQDQIITYDYFDISNGIGYDIYYGASVDNGEYAVLTQTIESEAISTELDQSVATTATEYFDLDFDITFNRPANIEGKIIANIPLGIQSQPSAKNDFDMYAVVKFYHVGAAGETLLGTGTSRTIAPNNIGIGETYQGIVSMATCAATITRTHFKKGEILRFTVGGWFKSREAGAIQAYIGIGHDPNNNSTGVSDIGGDTSFIWLTGNTTITGRKPSRMEFHVPFIIPI</sequence>
<protein>
    <submittedName>
        <fullName evidence="1">Uncharacterized protein</fullName>
    </submittedName>
</protein>
<reference evidence="1" key="1">
    <citation type="journal article" date="2015" name="Nature">
        <title>Complex archaea that bridge the gap between prokaryotes and eukaryotes.</title>
        <authorList>
            <person name="Spang A."/>
            <person name="Saw J.H."/>
            <person name="Jorgensen S.L."/>
            <person name="Zaremba-Niedzwiedzka K."/>
            <person name="Martijn J."/>
            <person name="Lind A.E."/>
            <person name="van Eijk R."/>
            <person name="Schleper C."/>
            <person name="Guy L."/>
            <person name="Ettema T.J."/>
        </authorList>
    </citation>
    <scope>NUCLEOTIDE SEQUENCE</scope>
</reference>
<dbReference type="AlphaFoldDB" id="A0A0F9I7L9"/>
<gene>
    <name evidence="1" type="ORF">LCGC14_1975170</name>
</gene>
<name>A0A0F9I7L9_9ZZZZ</name>
<comment type="caution">
    <text evidence="1">The sequence shown here is derived from an EMBL/GenBank/DDBJ whole genome shotgun (WGS) entry which is preliminary data.</text>
</comment>
<proteinExistence type="predicted"/>
<dbReference type="EMBL" id="LAZR01021988">
    <property type="protein sequence ID" value="KKL83392.1"/>
    <property type="molecule type" value="Genomic_DNA"/>
</dbReference>
<accession>A0A0F9I7L9</accession>
<evidence type="ECO:0000313" key="1">
    <source>
        <dbReference type="EMBL" id="KKL83392.1"/>
    </source>
</evidence>